<reference evidence="2 3" key="1">
    <citation type="submission" date="2020-09" db="EMBL/GenBank/DDBJ databases">
        <title>De no assembly of potato wild relative species, Solanum commersonii.</title>
        <authorList>
            <person name="Cho K."/>
        </authorList>
    </citation>
    <scope>NUCLEOTIDE SEQUENCE [LARGE SCALE GENOMIC DNA]</scope>
    <source>
        <strain evidence="2">LZ3.2</strain>
        <tissue evidence="2">Leaf</tissue>
    </source>
</reference>
<feature type="compositionally biased region" description="Polar residues" evidence="1">
    <location>
        <begin position="9"/>
        <end position="21"/>
    </location>
</feature>
<sequence>MASVGYQGKTGTFSSSKEPQSRKNQILLIFFCYSPAKHAQFQVQTRLKVGKTFFYRFSCAMIHGFLVRQDSRFFLSNFFMDVHYNLINDVSWSQGANWHIFMVKQAPQKGKTRFC</sequence>
<comment type="caution">
    <text evidence="2">The sequence shown here is derived from an EMBL/GenBank/DDBJ whole genome shotgun (WGS) entry which is preliminary data.</text>
</comment>
<keyword evidence="3" id="KW-1185">Reference proteome</keyword>
<evidence type="ECO:0000313" key="3">
    <source>
        <dbReference type="Proteomes" id="UP000824120"/>
    </source>
</evidence>
<protein>
    <submittedName>
        <fullName evidence="2">Uncharacterized protein</fullName>
    </submittedName>
</protein>
<feature type="region of interest" description="Disordered" evidence="1">
    <location>
        <begin position="1"/>
        <end position="21"/>
    </location>
</feature>
<evidence type="ECO:0000256" key="1">
    <source>
        <dbReference type="SAM" id="MobiDB-lite"/>
    </source>
</evidence>
<accession>A0A9J5WLA1</accession>
<dbReference type="Proteomes" id="UP000824120">
    <property type="component" value="Chromosome 11"/>
</dbReference>
<proteinExistence type="predicted"/>
<name>A0A9J5WLA1_SOLCO</name>
<gene>
    <name evidence="2" type="ORF">H5410_056098</name>
</gene>
<organism evidence="2 3">
    <name type="scientific">Solanum commersonii</name>
    <name type="common">Commerson's wild potato</name>
    <name type="synonym">Commerson's nightshade</name>
    <dbReference type="NCBI Taxonomy" id="4109"/>
    <lineage>
        <taxon>Eukaryota</taxon>
        <taxon>Viridiplantae</taxon>
        <taxon>Streptophyta</taxon>
        <taxon>Embryophyta</taxon>
        <taxon>Tracheophyta</taxon>
        <taxon>Spermatophyta</taxon>
        <taxon>Magnoliopsida</taxon>
        <taxon>eudicotyledons</taxon>
        <taxon>Gunneridae</taxon>
        <taxon>Pentapetalae</taxon>
        <taxon>asterids</taxon>
        <taxon>lamiids</taxon>
        <taxon>Solanales</taxon>
        <taxon>Solanaceae</taxon>
        <taxon>Solanoideae</taxon>
        <taxon>Solaneae</taxon>
        <taxon>Solanum</taxon>
    </lineage>
</organism>
<dbReference type="AlphaFoldDB" id="A0A9J5WLA1"/>
<evidence type="ECO:0000313" key="2">
    <source>
        <dbReference type="EMBL" id="KAG5575964.1"/>
    </source>
</evidence>
<dbReference type="EMBL" id="JACXVP010000011">
    <property type="protein sequence ID" value="KAG5575964.1"/>
    <property type="molecule type" value="Genomic_DNA"/>
</dbReference>